<protein>
    <submittedName>
        <fullName evidence="1">Uncharacterized protein</fullName>
    </submittedName>
</protein>
<accession>A0A081BLH5</accession>
<gene>
    <name evidence="1" type="ORF">U14_02484</name>
</gene>
<dbReference type="Proteomes" id="UP000030700">
    <property type="component" value="Unassembled WGS sequence"/>
</dbReference>
<organism evidence="1">
    <name type="scientific">Candidatus Moduliflexus flocculans</name>
    <dbReference type="NCBI Taxonomy" id="1499966"/>
    <lineage>
        <taxon>Bacteria</taxon>
        <taxon>Candidatus Moduliflexota</taxon>
        <taxon>Candidatus Moduliflexia</taxon>
        <taxon>Candidatus Moduliflexales</taxon>
        <taxon>Candidatus Moduliflexaceae</taxon>
    </lineage>
</organism>
<dbReference type="EMBL" id="DF820457">
    <property type="protein sequence ID" value="GAK51241.1"/>
    <property type="molecule type" value="Genomic_DNA"/>
</dbReference>
<name>A0A081BLH5_9BACT</name>
<evidence type="ECO:0000313" key="2">
    <source>
        <dbReference type="Proteomes" id="UP000030700"/>
    </source>
</evidence>
<dbReference type="HOGENOM" id="CLU_890428_0_0_0"/>
<dbReference type="AlphaFoldDB" id="A0A081BLH5"/>
<proteinExistence type="predicted"/>
<sequence length="278" mass="32119">MRSWTRILTSLDEVPETFRAGFPPNAAFPYTILLPEDRLSFLQKRREHLLCMYDDQIVVMESGRDQVNVTPYKMQDILYLEHGRELLHSWVKIVSASGSSTVSFNTVTIRHFEPIFEKIRPKAITTAKEKDWSAFDYLSAVNYKFMNLGRQSVRTGEHVVGTVYQPDRCVRTVTLFHKTLLKQYATGHLSILTENELIVIRQTKRMKTGEQNIYGGIFLYIPLRQIQDLSFADDEKKSLRVMTVSLADKVKLSAEFARDNEELEAFQEACRDLKQANA</sequence>
<evidence type="ECO:0000313" key="1">
    <source>
        <dbReference type="EMBL" id="GAK51241.1"/>
    </source>
</evidence>
<keyword evidence="2" id="KW-1185">Reference proteome</keyword>
<reference evidence="1" key="1">
    <citation type="journal article" date="2015" name="PeerJ">
        <title>First genomic representation of candidate bacterial phylum KSB3 points to enhanced environmental sensing as a trigger of wastewater bulking.</title>
        <authorList>
            <person name="Sekiguchi Y."/>
            <person name="Ohashi A."/>
            <person name="Parks D.H."/>
            <person name="Yamauchi T."/>
            <person name="Tyson G.W."/>
            <person name="Hugenholtz P."/>
        </authorList>
    </citation>
    <scope>NUCLEOTIDE SEQUENCE [LARGE SCALE GENOMIC DNA]</scope>
</reference>